<dbReference type="GeneTree" id="ENSGT00390000018312"/>
<keyword evidence="6" id="KW-0496">Mitochondrion</keyword>
<protein>
    <recommendedName>
        <fullName evidence="4">NADH dehydrogenase [ubiquinone] 1 alpha subcomplex assembly factor 3</fullName>
    </recommendedName>
</protein>
<dbReference type="Ensembl" id="ENSOKIT00005117788.1">
    <property type="protein sequence ID" value="ENSOKIP00005109968.1"/>
    <property type="gene ID" value="ENSOKIG00005048099.1"/>
</dbReference>
<gene>
    <name evidence="10" type="primary">ndufaf3</name>
</gene>
<dbReference type="RefSeq" id="XP_020341199.1">
    <property type="nucleotide sequence ID" value="XM_020485610.2"/>
</dbReference>
<dbReference type="InterPro" id="IPR036748">
    <property type="entry name" value="MTH938-like_sf"/>
</dbReference>
<dbReference type="KEGG" id="oki:109892814"/>
<evidence type="ECO:0000256" key="6">
    <source>
        <dbReference type="ARBA" id="ARBA00023128"/>
    </source>
</evidence>
<dbReference type="CTD" id="25915"/>
<keyword evidence="7" id="KW-0472">Membrane</keyword>
<dbReference type="GeneID" id="109892814"/>
<dbReference type="GO" id="GO:0005634">
    <property type="term" value="C:nucleus"/>
    <property type="evidence" value="ECO:0007669"/>
    <property type="project" value="UniProtKB-SubCell"/>
</dbReference>
<evidence type="ECO:0000313" key="10">
    <source>
        <dbReference type="Ensembl" id="ENSOKIP00005109968.1"/>
    </source>
</evidence>
<comment type="function">
    <text evidence="1">Essential factor for the assembly of mitochondrial NADH:ubiquinone oxidoreductase complex (complex I).</text>
</comment>
<evidence type="ECO:0000256" key="3">
    <source>
        <dbReference type="ARBA" id="ARBA00004273"/>
    </source>
</evidence>
<dbReference type="PANTHER" id="PTHR21192:SF2">
    <property type="entry name" value="NADH DEHYDROGENASE [UBIQUINONE] 1 ALPHA SUBCOMPLEX ASSEMBLY FACTOR 3"/>
    <property type="match status" value="1"/>
</dbReference>
<reference evidence="10" key="2">
    <citation type="submission" date="2025-09" db="UniProtKB">
        <authorList>
            <consortium name="Ensembl"/>
        </authorList>
    </citation>
    <scope>IDENTIFICATION</scope>
</reference>
<dbReference type="Pfam" id="PF04430">
    <property type="entry name" value="DUF498"/>
    <property type="match status" value="1"/>
</dbReference>
<evidence type="ECO:0000313" key="11">
    <source>
        <dbReference type="Proteomes" id="UP000694557"/>
    </source>
</evidence>
<dbReference type="CDD" id="cd05125">
    <property type="entry name" value="Mth938_2P1-like"/>
    <property type="match status" value="1"/>
</dbReference>
<dbReference type="InterPro" id="IPR007523">
    <property type="entry name" value="NDUFAF3/AAMDC"/>
</dbReference>
<comment type="similarity">
    <text evidence="9">Belongs to the NDUFAF3 family.</text>
</comment>
<evidence type="ECO:0000256" key="8">
    <source>
        <dbReference type="ARBA" id="ARBA00023242"/>
    </source>
</evidence>
<dbReference type="PANTHER" id="PTHR21192">
    <property type="entry name" value="NUCLEAR PROTEIN E3-3"/>
    <property type="match status" value="1"/>
</dbReference>
<keyword evidence="11" id="KW-1185">Reference proteome</keyword>
<organism evidence="10 11">
    <name type="scientific">Oncorhynchus kisutch</name>
    <name type="common">Coho salmon</name>
    <name type="synonym">Salmo kisutch</name>
    <dbReference type="NCBI Taxonomy" id="8019"/>
    <lineage>
        <taxon>Eukaryota</taxon>
        <taxon>Metazoa</taxon>
        <taxon>Chordata</taxon>
        <taxon>Craniata</taxon>
        <taxon>Vertebrata</taxon>
        <taxon>Euteleostomi</taxon>
        <taxon>Actinopterygii</taxon>
        <taxon>Neopterygii</taxon>
        <taxon>Teleostei</taxon>
        <taxon>Protacanthopterygii</taxon>
        <taxon>Salmoniformes</taxon>
        <taxon>Salmonidae</taxon>
        <taxon>Salmoninae</taxon>
        <taxon>Oncorhynchus</taxon>
    </lineage>
</organism>
<dbReference type="FunFam" id="3.40.1230.10:FF:000002">
    <property type="entry name" value="NADH dehydrogenase [ubiquinone] 1 alpha subcomplex assembly factor 3"/>
    <property type="match status" value="1"/>
</dbReference>
<evidence type="ECO:0000256" key="2">
    <source>
        <dbReference type="ARBA" id="ARBA00004123"/>
    </source>
</evidence>
<keyword evidence="5" id="KW-0999">Mitochondrion inner membrane</keyword>
<dbReference type="GO" id="GO:0005743">
    <property type="term" value="C:mitochondrial inner membrane"/>
    <property type="evidence" value="ECO:0007669"/>
    <property type="project" value="UniProtKB-SubCell"/>
</dbReference>
<evidence type="ECO:0000256" key="4">
    <source>
        <dbReference type="ARBA" id="ARBA00021776"/>
    </source>
</evidence>
<dbReference type="InterPro" id="IPR034095">
    <property type="entry name" value="NDUF3"/>
</dbReference>
<reference evidence="10" key="1">
    <citation type="submission" date="2025-08" db="UniProtKB">
        <authorList>
            <consortium name="Ensembl"/>
        </authorList>
    </citation>
    <scope>IDENTIFICATION</scope>
</reference>
<sequence length="197" mass="21519">MSLVPTGIRYFTVNNMAVTMCARLFFHRSSQGLLLSPLTPPAFTSPFLSRAHRLGPSDDEMYQRTTVSVMQKEPGAGAMIHSYSPRGFNIDGNRVFGPCAVLPPAILQWNVGSYKDITVESMALFHMLEPRIEVLVLGTGGRSERIDPKVLALLKSKGIAVEVQDTPNACATFNFLSSERRVVAAGLIPPPISTELE</sequence>
<keyword evidence="8" id="KW-0539">Nucleus</keyword>
<proteinExistence type="inferred from homology"/>
<evidence type="ECO:0000256" key="1">
    <source>
        <dbReference type="ARBA" id="ARBA00004069"/>
    </source>
</evidence>
<dbReference type="Gene3D" id="3.40.1230.10">
    <property type="entry name" value="MTH938-like"/>
    <property type="match status" value="1"/>
</dbReference>
<evidence type="ECO:0000256" key="9">
    <source>
        <dbReference type="ARBA" id="ARBA00049984"/>
    </source>
</evidence>
<dbReference type="SUPFAM" id="SSF64076">
    <property type="entry name" value="MTH938-like"/>
    <property type="match status" value="1"/>
</dbReference>
<name>A0A8C7L2Y3_ONCKI</name>
<evidence type="ECO:0000256" key="5">
    <source>
        <dbReference type="ARBA" id="ARBA00022792"/>
    </source>
</evidence>
<dbReference type="AlphaFoldDB" id="A0A8C7L2Y3"/>
<evidence type="ECO:0000256" key="7">
    <source>
        <dbReference type="ARBA" id="ARBA00023136"/>
    </source>
</evidence>
<comment type="subcellular location">
    <subcellularLocation>
        <location evidence="3">Mitochondrion inner membrane</location>
    </subcellularLocation>
    <subcellularLocation>
        <location evidence="2">Nucleus</location>
    </subcellularLocation>
</comment>
<dbReference type="Proteomes" id="UP000694557">
    <property type="component" value="Unassembled WGS sequence"/>
</dbReference>
<dbReference type="GO" id="GO:0032981">
    <property type="term" value="P:mitochondrial respiratory chain complex I assembly"/>
    <property type="evidence" value="ECO:0007669"/>
    <property type="project" value="InterPro"/>
</dbReference>
<accession>A0A8C7L2Y3</accession>